<keyword evidence="2" id="KW-0732">Signal</keyword>
<gene>
    <name evidence="3" type="ORF">OJ252_1141</name>
</gene>
<organism evidence="3 4">
    <name type="scientific">Cryptosporidium canis</name>
    <dbReference type="NCBI Taxonomy" id="195482"/>
    <lineage>
        <taxon>Eukaryota</taxon>
        <taxon>Sar</taxon>
        <taxon>Alveolata</taxon>
        <taxon>Apicomplexa</taxon>
        <taxon>Conoidasida</taxon>
        <taxon>Coccidia</taxon>
        <taxon>Eucoccidiorida</taxon>
        <taxon>Eimeriorina</taxon>
        <taxon>Cryptosporidiidae</taxon>
        <taxon>Cryptosporidium</taxon>
    </lineage>
</organism>
<feature type="region of interest" description="Disordered" evidence="1">
    <location>
        <begin position="40"/>
        <end position="74"/>
    </location>
</feature>
<dbReference type="InterPro" id="IPR000884">
    <property type="entry name" value="TSP1_rpt"/>
</dbReference>
<proteinExistence type="predicted"/>
<dbReference type="Proteomes" id="UP001071777">
    <property type="component" value="Unassembled WGS sequence"/>
</dbReference>
<protein>
    <submittedName>
        <fullName evidence="3">CpTSP12</fullName>
    </submittedName>
</protein>
<dbReference type="PROSITE" id="PS50092">
    <property type="entry name" value="TSP1"/>
    <property type="match status" value="2"/>
</dbReference>
<evidence type="ECO:0000256" key="2">
    <source>
        <dbReference type="SAM" id="SignalP"/>
    </source>
</evidence>
<evidence type="ECO:0000313" key="4">
    <source>
        <dbReference type="Proteomes" id="UP001071777"/>
    </source>
</evidence>
<dbReference type="EMBL" id="JAPCXB010000040">
    <property type="protein sequence ID" value="KAJ1612878.1"/>
    <property type="molecule type" value="Genomic_DNA"/>
</dbReference>
<feature type="signal peptide" evidence="2">
    <location>
        <begin position="1"/>
        <end position="22"/>
    </location>
</feature>
<comment type="caution">
    <text evidence="3">The sequence shown here is derived from an EMBL/GenBank/DDBJ whole genome shotgun (WGS) entry which is preliminary data.</text>
</comment>
<feature type="chain" id="PRO_5045362288" evidence="2">
    <location>
        <begin position="23"/>
        <end position="828"/>
    </location>
</feature>
<accession>A0ABQ8P948</accession>
<reference evidence="3" key="1">
    <citation type="submission" date="2022-10" db="EMBL/GenBank/DDBJ databases">
        <title>Adaptive evolution leads to modifications in subtelomeric GC content in a zoonotic Cryptosporidium species.</title>
        <authorList>
            <person name="Li J."/>
            <person name="Feng Y."/>
            <person name="Xiao L."/>
        </authorList>
    </citation>
    <scope>NUCLEOTIDE SEQUENCE</scope>
    <source>
        <strain evidence="3">25894</strain>
    </source>
</reference>
<evidence type="ECO:0000313" key="3">
    <source>
        <dbReference type="EMBL" id="KAJ1612878.1"/>
    </source>
</evidence>
<name>A0ABQ8P948_9CRYT</name>
<feature type="compositionally biased region" description="Polar residues" evidence="1">
    <location>
        <begin position="62"/>
        <end position="73"/>
    </location>
</feature>
<sequence length="828" mass="93409">MKEIGKRVFLLLMVYFLEGVLGESSDYASPVSIQNMDESILRSRGRSGPESQETVGEISRMATRSGQGTSNGELGSFRSEAAREMEATQIFVNNMELNNILKGMGRDPDTDADSASAPDLALFGGQVKGRVFQDESDFQKTLVFKIEENNRFVDTDIDIFATLSLPFSTFEGHEIDYFIISTPPAYTLPKSEKVCKCVKHLQETSSGVMRPASTSIKCTTVSANGSIYYVIQNKDESAFPAPGYYRFQLKVRTPVETRKVQNDPKNFWWLSKIRFSSGHYITKVHENTRLLLKAECQWSPWRRETGCSSTCDSGVEIWRRTLLSGKDEELCGGAYQKRECGDTPCNVSCQLGPWEELTPCTVSCNASKTSGKRIEYRKILLTNSGNGPDCEKLYPWNEEKQMGWNDSLGMVVRYSECPIEMRQDCKKEFGCRVERENLRTIASEYPWGFCPFPCGGFGNITSIVQVANGIPRWIGEKLYPETFEYPCVSNKKPIVEYRPCNTNPCSDCMVYLEDSELNRTTNIWVFFHLFQEADEIRFVLPSGFTFLKSNENELIHNVTQDKSSQFENSTKIITSINKAIKINQIDYFDIIKRSFNRIFFGDVSKATGMSEESHQAQHPSQTGSSFGNNSTKCQVTAASFGSIKTCQLSDRPGSKDNYMIENYREALIVLDSTVQATRSIYSEQSKNEKPNWLFMPLKIGNAEGLVLPNGKLNKEQFRLYARGSNSLKEPEELVCNLQTKVLLPQPCYVDLLPKNAKDCIKCSKTNVFTIEAYRQFTSPKNGGACTIPSELRVDEFVTKVECVNACPNGKRYIMGTDKYLKKVGINFG</sequence>
<keyword evidence="4" id="KW-1185">Reference proteome</keyword>
<evidence type="ECO:0000256" key="1">
    <source>
        <dbReference type="SAM" id="MobiDB-lite"/>
    </source>
</evidence>